<accession>A0ABS5BNC1</accession>
<dbReference type="InterPro" id="IPR011049">
    <property type="entry name" value="Serralysin-like_metalloprot_C"/>
</dbReference>
<dbReference type="EMBL" id="JAGKQQ010000001">
    <property type="protein sequence ID" value="MBP3954815.1"/>
    <property type="molecule type" value="Genomic_DNA"/>
</dbReference>
<proteinExistence type="predicted"/>
<dbReference type="Proteomes" id="UP000676565">
    <property type="component" value="Unassembled WGS sequence"/>
</dbReference>
<dbReference type="InterPro" id="IPR000601">
    <property type="entry name" value="PKD_dom"/>
</dbReference>
<dbReference type="SUPFAM" id="SSF51120">
    <property type="entry name" value="beta-Roll"/>
    <property type="match status" value="1"/>
</dbReference>
<dbReference type="Gene3D" id="2.150.10.10">
    <property type="entry name" value="Serralysin-like metalloprotease, C-terminal"/>
    <property type="match status" value="1"/>
</dbReference>
<dbReference type="Pfam" id="PF18911">
    <property type="entry name" value="PKD_4"/>
    <property type="match status" value="2"/>
</dbReference>
<gene>
    <name evidence="2" type="ORF">J8F10_05905</name>
</gene>
<dbReference type="InterPro" id="IPR015919">
    <property type="entry name" value="Cadherin-like_sf"/>
</dbReference>
<dbReference type="Gene3D" id="2.60.40.10">
    <property type="entry name" value="Immunoglobulins"/>
    <property type="match status" value="3"/>
</dbReference>
<dbReference type="InterPro" id="IPR018511">
    <property type="entry name" value="Hemolysin-typ_Ca-bd_CS"/>
</dbReference>
<dbReference type="InterPro" id="IPR001343">
    <property type="entry name" value="Hemolysn_Ca-bd"/>
</dbReference>
<sequence>MVVKALQSWLGHSARKQRRSPKPRLALEHLEDRATPAAVFWDGGGGTSNWFDALNWSGDALPTLSDDVTISGASGGVEINDTFGTASAKTLTSSSDLRVVSGTLQLDGDALVSGAFALGGVTFGGVVTGTGTLTLSGAVTWGANGVMAGSGTTELTGTSTLEGTTFGSVRENRVIENAGHATLLAANSFTFRDNALFRNLAGGTLEIESGAGIGTFFASSTSKLVNEGAVVVNGPGTTGIGVATENSGTITVNGANLNLTGLANLGALGVTGGNLNTGSAFANSGTLAVSGGALTTGSGTSSGAIQLAGGASMVVSGTAFTPPFTLQDGATVTGGPIVLNTFEQLAANGTVTVDAVQISGGTLNTLAGSTLTIGTLTQNGTVTGPGTAVVTDTWTFTNGSVNGGGRLVTRGTSSISGGFFTTVDTRSIENSGAALLDAGASFTFTNGGTWTNLPGSVFEVRTGASLGTFFTGPTAQFTNQGTILKTGPGAATIALPVVNQSGGTVRVAGGTLNLTGGGSSAGVLDLAPATALRLSGSFALSAGATATGTGQVQFAGGPFGGALTVTGPVALANLSLESGTVTGPGPLSAANLVIQGATVDTTLDVGNLTLASGTLTGAGHVTVGGLFTWTGGTMSGTGTTTLNGTSTIGGSFALVLDGRTVDNTGTLTWTGNGALQFTNGAVFNNLAGALFDITGDGSIAPSPFGGLVPAFNNAGTLRKSAGSGPVLFGPRTTWNVPLTNSGTFDVRAGNFAVSAPVFGLPAGVPFLTNTGTIQVGTASSSAAAIILPGTAPFPNPPAYTLAAGTLTGTGQVGGATDLTIAPGATLGGTLTVNGNVINRGTVRPGLASGALTVTGNYTQIADGRLVIGLGGASATGQFGKLQVNGASQLAGALDVFTDGGFLPGFGDVFQVFRTAGTRSGDFTYPVGGYHPGGYRVLVPEYDGTGQALNLVTEVGALPVIDPIADVTVNEGQTVAFTVTATGAEAPGPLTFSLVGDVPVGATIDPSTGAFRFFAPNGPNEYVFRVAISDPSAPGNPVDVKTFTVTALNVAPQVAFIGGQPAPNEGDEFDASGSFTDPGADAWTATVNYGDGTGARPLALNADKSFALDHRYLDNGTFTVTVRVFDGDEYGTAAFNVVVANAAPVAGVSGPATGVRGQARTFVLSATDASSIDAAAGFTFAINWGDGTTQQVTGPSGTTAEHVYTRAGTYTVAVTATDKDGGASAAVTRTVTVSALAVRDGALVIGGTTDADTIIVSPGAGAGSYIVTMLSPRPGGSELTIATVNPRTNGYDVDLTIGGAHIGLFTITSPEPVSRLEIYAQAGDDTVTVAGGVSLPAIVFGGDGNDWIKVGGGNSVLVGDAGNDTLLGGAGRDVLIGGGGSDQLLGLNGDDILVGGLFLDAEPSQEARRAALLNVATTWGSTAPFADRVSALSGYLAPRVDDDGATDYLTGGGGSDWYLARTTGTVSQRDVLLGVTTQDAVSPV</sequence>
<evidence type="ECO:0000259" key="1">
    <source>
        <dbReference type="PROSITE" id="PS50093"/>
    </source>
</evidence>
<dbReference type="CDD" id="cd00146">
    <property type="entry name" value="PKD"/>
    <property type="match status" value="1"/>
</dbReference>
<organism evidence="2 3">
    <name type="scientific">Gemmata palustris</name>
    <dbReference type="NCBI Taxonomy" id="2822762"/>
    <lineage>
        <taxon>Bacteria</taxon>
        <taxon>Pseudomonadati</taxon>
        <taxon>Planctomycetota</taxon>
        <taxon>Planctomycetia</taxon>
        <taxon>Gemmatales</taxon>
        <taxon>Gemmataceae</taxon>
        <taxon>Gemmata</taxon>
    </lineage>
</organism>
<dbReference type="PROSITE" id="PS50093">
    <property type="entry name" value="PKD"/>
    <property type="match status" value="1"/>
</dbReference>
<dbReference type="RefSeq" id="WP_210652927.1">
    <property type="nucleotide sequence ID" value="NZ_JAGKQQ010000001.1"/>
</dbReference>
<protein>
    <submittedName>
        <fullName evidence="2">PKD domain-containing protein</fullName>
    </submittedName>
</protein>
<dbReference type="SUPFAM" id="SSF49313">
    <property type="entry name" value="Cadherin-like"/>
    <property type="match status" value="1"/>
</dbReference>
<dbReference type="SMART" id="SM00089">
    <property type="entry name" value="PKD"/>
    <property type="match status" value="2"/>
</dbReference>
<dbReference type="PROSITE" id="PS00330">
    <property type="entry name" value="HEMOLYSIN_CALCIUM"/>
    <property type="match status" value="1"/>
</dbReference>
<reference evidence="2 3" key="1">
    <citation type="submission" date="2021-04" db="EMBL/GenBank/DDBJ databases">
        <authorList>
            <person name="Ivanova A."/>
        </authorList>
    </citation>
    <scope>NUCLEOTIDE SEQUENCE [LARGE SCALE GENOMIC DNA]</scope>
    <source>
        <strain evidence="2 3">G18</strain>
    </source>
</reference>
<comment type="caution">
    <text evidence="2">The sequence shown here is derived from an EMBL/GenBank/DDBJ whole genome shotgun (WGS) entry which is preliminary data.</text>
</comment>
<dbReference type="Pfam" id="PF00353">
    <property type="entry name" value="HemolysinCabind"/>
    <property type="match status" value="1"/>
</dbReference>
<dbReference type="InterPro" id="IPR013783">
    <property type="entry name" value="Ig-like_fold"/>
</dbReference>
<feature type="domain" description="PKD" evidence="1">
    <location>
        <begin position="1142"/>
        <end position="1237"/>
    </location>
</feature>
<name>A0ABS5BNC1_9BACT</name>
<dbReference type="PRINTS" id="PR00313">
    <property type="entry name" value="CABNDNGRPT"/>
</dbReference>
<evidence type="ECO:0000313" key="2">
    <source>
        <dbReference type="EMBL" id="MBP3954815.1"/>
    </source>
</evidence>
<dbReference type="InterPro" id="IPR035986">
    <property type="entry name" value="PKD_dom_sf"/>
</dbReference>
<evidence type="ECO:0000313" key="3">
    <source>
        <dbReference type="Proteomes" id="UP000676565"/>
    </source>
</evidence>
<dbReference type="SUPFAM" id="SSF49299">
    <property type="entry name" value="PKD domain"/>
    <property type="match status" value="2"/>
</dbReference>
<keyword evidence="3" id="KW-1185">Reference proteome</keyword>
<dbReference type="InterPro" id="IPR022409">
    <property type="entry name" value="PKD/Chitinase_dom"/>
</dbReference>